<dbReference type="OMA" id="HAMSHRE"/>
<dbReference type="RefSeq" id="XP_003287179.1">
    <property type="nucleotide sequence ID" value="XM_003287131.1"/>
</dbReference>
<evidence type="ECO:0000259" key="5">
    <source>
        <dbReference type="PROSITE" id="PS51387"/>
    </source>
</evidence>
<dbReference type="eggNOG" id="ENOG502S2FH">
    <property type="taxonomic scope" value="Eukaryota"/>
</dbReference>
<dbReference type="Gene3D" id="3.40.462.20">
    <property type="match status" value="1"/>
</dbReference>
<keyword evidence="7" id="KW-1185">Reference proteome</keyword>
<evidence type="ECO:0000313" key="6">
    <source>
        <dbReference type="EMBL" id="EGC36301.1"/>
    </source>
</evidence>
<dbReference type="InterPro" id="IPR012951">
    <property type="entry name" value="BBE"/>
</dbReference>
<reference evidence="7" key="1">
    <citation type="journal article" date="2011" name="Genome Biol.">
        <title>Comparative genomics of the social amoebae Dictyostelium discoideum and Dictyostelium purpureum.</title>
        <authorList>
            <consortium name="US DOE Joint Genome Institute (JGI-PGF)"/>
            <person name="Sucgang R."/>
            <person name="Kuo A."/>
            <person name="Tian X."/>
            <person name="Salerno W."/>
            <person name="Parikh A."/>
            <person name="Feasley C.L."/>
            <person name="Dalin E."/>
            <person name="Tu H."/>
            <person name="Huang E."/>
            <person name="Barry K."/>
            <person name="Lindquist E."/>
            <person name="Shapiro H."/>
            <person name="Bruce D."/>
            <person name="Schmutz J."/>
            <person name="Salamov A."/>
            <person name="Fey P."/>
            <person name="Gaudet P."/>
            <person name="Anjard C."/>
            <person name="Babu M.M."/>
            <person name="Basu S."/>
            <person name="Bushmanova Y."/>
            <person name="van der Wel H."/>
            <person name="Katoh-Kurasawa M."/>
            <person name="Dinh C."/>
            <person name="Coutinho P.M."/>
            <person name="Saito T."/>
            <person name="Elias M."/>
            <person name="Schaap P."/>
            <person name="Kay R.R."/>
            <person name="Henrissat B."/>
            <person name="Eichinger L."/>
            <person name="Rivero F."/>
            <person name="Putnam N.H."/>
            <person name="West C.M."/>
            <person name="Loomis W.F."/>
            <person name="Chisholm R.L."/>
            <person name="Shaulsky G."/>
            <person name="Strassmann J.E."/>
            <person name="Queller D.C."/>
            <person name="Kuspa A."/>
            <person name="Grigoriev I.V."/>
        </authorList>
    </citation>
    <scope>NUCLEOTIDE SEQUENCE [LARGE SCALE GENOMIC DNA]</scope>
    <source>
        <strain evidence="7">QSDP1</strain>
    </source>
</reference>
<evidence type="ECO:0000256" key="3">
    <source>
        <dbReference type="ARBA" id="ARBA00022827"/>
    </source>
</evidence>
<dbReference type="PANTHER" id="PTHR42973">
    <property type="entry name" value="BINDING OXIDOREDUCTASE, PUTATIVE (AFU_ORTHOLOGUE AFUA_1G17690)-RELATED"/>
    <property type="match status" value="1"/>
</dbReference>
<dbReference type="STRING" id="5786.F0ZIC4"/>
<dbReference type="GO" id="GO:0005576">
    <property type="term" value="C:extracellular region"/>
    <property type="evidence" value="ECO:0000318"/>
    <property type="project" value="GO_Central"/>
</dbReference>
<dbReference type="Gene3D" id="3.30.43.10">
    <property type="entry name" value="Uridine Diphospho-n-acetylenolpyruvylglucosamine Reductase, domain 2"/>
    <property type="match status" value="1"/>
</dbReference>
<dbReference type="SUPFAM" id="SSF56176">
    <property type="entry name" value="FAD-binding/transporter-associated domain-like"/>
    <property type="match status" value="1"/>
</dbReference>
<sequence length="448" mass="49543">MQDIGEGVISAFQVSIEGVVQRRGSEEYGASLLNRWNLDVQNTPILIVYPKNINDVVKAVNFSRGYGLDFAIKAGGHGTTSACKDGLLIDFSSMKKIVVDPDKRTATVEAGCLLGELDLETSRFGLQVPSGHVSHTGVAGLTLGGGLGHLSRSFGLTVDSLLQVTIVNYKGEVMTVNNETNSDLFFGIKGAGSNYGVVIEFIFQLHPVPNIFLGTFIYPLDGCKEVLVKLGEIDRDPQTPWELSCEISITSENIVILAIYNGKEEDGRPLVEEISKIGAPIVSKMENIKYVDLQKLMNSKVPPGKYYQRGPFLKHSLNSEAVDILLEAISDHPTKTGTLLLIHLGGAVTNHPLKDTSSFPYRNAKYQLIIFSKIVSEDSRELIRQWTFNTHSKLSNKYCYGDYSNTTDGSQHISIIYDHCYDKLLDLKNKYDPTNFFHNNVNIKPTFI</sequence>
<dbReference type="InterPro" id="IPR050416">
    <property type="entry name" value="FAD-linked_Oxidoreductase"/>
</dbReference>
<dbReference type="InterPro" id="IPR036318">
    <property type="entry name" value="FAD-bd_PCMH-like_sf"/>
</dbReference>
<evidence type="ECO:0000256" key="1">
    <source>
        <dbReference type="ARBA" id="ARBA00005466"/>
    </source>
</evidence>
<keyword evidence="2" id="KW-0285">Flavoprotein</keyword>
<dbReference type="Pfam" id="PF08031">
    <property type="entry name" value="BBE"/>
    <property type="match status" value="1"/>
</dbReference>
<dbReference type="AlphaFoldDB" id="F0ZIC4"/>
<keyword evidence="3" id="KW-0274">FAD</keyword>
<dbReference type="Pfam" id="PF01565">
    <property type="entry name" value="FAD_binding_4"/>
    <property type="match status" value="1"/>
</dbReference>
<dbReference type="KEGG" id="dpp:DICPUDRAFT_32093"/>
<dbReference type="InterPro" id="IPR016167">
    <property type="entry name" value="FAD-bd_PCMH_sub1"/>
</dbReference>
<dbReference type="InParanoid" id="F0ZIC4"/>
<dbReference type="PANTHER" id="PTHR42973:SF14">
    <property type="entry name" value="FAD-BINDING PCMH-TYPE DOMAIN-CONTAINING PROTEIN-RELATED"/>
    <property type="match status" value="1"/>
</dbReference>
<comment type="similarity">
    <text evidence="1">Belongs to the oxygen-dependent FAD-linked oxidoreductase family.</text>
</comment>
<organism evidence="6 7">
    <name type="scientific">Dictyostelium purpureum</name>
    <name type="common">Slime mold</name>
    <dbReference type="NCBI Taxonomy" id="5786"/>
    <lineage>
        <taxon>Eukaryota</taxon>
        <taxon>Amoebozoa</taxon>
        <taxon>Evosea</taxon>
        <taxon>Eumycetozoa</taxon>
        <taxon>Dictyostelia</taxon>
        <taxon>Dictyosteliales</taxon>
        <taxon>Dictyosteliaceae</taxon>
        <taxon>Dictyostelium</taxon>
    </lineage>
</organism>
<dbReference type="PROSITE" id="PS51387">
    <property type="entry name" value="FAD_PCMH"/>
    <property type="match status" value="1"/>
</dbReference>
<dbReference type="OrthoDB" id="9983560at2759"/>
<proteinExistence type="inferred from homology"/>
<keyword evidence="4" id="KW-0560">Oxidoreductase</keyword>
<dbReference type="VEuPathDB" id="AmoebaDB:DICPUDRAFT_32093"/>
<evidence type="ECO:0000256" key="2">
    <source>
        <dbReference type="ARBA" id="ARBA00022630"/>
    </source>
</evidence>
<dbReference type="GeneID" id="10500899"/>
<dbReference type="EMBL" id="GL871031">
    <property type="protein sequence ID" value="EGC36301.1"/>
    <property type="molecule type" value="Genomic_DNA"/>
</dbReference>
<dbReference type="InterPro" id="IPR016169">
    <property type="entry name" value="FAD-bd_PCMH_sub2"/>
</dbReference>
<dbReference type="GO" id="GO:0071949">
    <property type="term" value="F:FAD binding"/>
    <property type="evidence" value="ECO:0007669"/>
    <property type="project" value="InterPro"/>
</dbReference>
<dbReference type="InterPro" id="IPR016166">
    <property type="entry name" value="FAD-bd_PCMH"/>
</dbReference>
<gene>
    <name evidence="6" type="ORF">DICPUDRAFT_32093</name>
</gene>
<protein>
    <recommendedName>
        <fullName evidence="5">FAD-binding PCMH-type domain-containing protein</fullName>
    </recommendedName>
</protein>
<evidence type="ECO:0000313" key="7">
    <source>
        <dbReference type="Proteomes" id="UP000001064"/>
    </source>
</evidence>
<feature type="domain" description="FAD-binding PCMH-type" evidence="5">
    <location>
        <begin position="40"/>
        <end position="208"/>
    </location>
</feature>
<dbReference type="Proteomes" id="UP000001064">
    <property type="component" value="Unassembled WGS sequence"/>
</dbReference>
<dbReference type="Gene3D" id="3.30.465.10">
    <property type="match status" value="1"/>
</dbReference>
<name>F0ZIC4_DICPU</name>
<dbReference type="InterPro" id="IPR006094">
    <property type="entry name" value="Oxid_FAD_bind_N"/>
</dbReference>
<evidence type="ECO:0000256" key="4">
    <source>
        <dbReference type="ARBA" id="ARBA00023002"/>
    </source>
</evidence>
<dbReference type="GO" id="GO:0016491">
    <property type="term" value="F:oxidoreductase activity"/>
    <property type="evidence" value="ECO:0007669"/>
    <property type="project" value="UniProtKB-KW"/>
</dbReference>
<accession>F0ZIC4</accession>